<dbReference type="InterPro" id="IPR011990">
    <property type="entry name" value="TPR-like_helical_dom_sf"/>
</dbReference>
<dbReference type="InterPro" id="IPR029060">
    <property type="entry name" value="PIN-like_dom_sf"/>
</dbReference>
<dbReference type="PANTHER" id="PTHR15696:SF0">
    <property type="entry name" value="TELOMERASE-BINDING PROTEIN EST1A"/>
    <property type="match status" value="1"/>
</dbReference>
<dbReference type="SUPFAM" id="SSF48452">
    <property type="entry name" value="TPR-like"/>
    <property type="match status" value="1"/>
</dbReference>
<dbReference type="AlphaFoldDB" id="A0AAD5SGQ0"/>
<proteinExistence type="predicted"/>
<dbReference type="InterPro" id="IPR002716">
    <property type="entry name" value="PIN_dom"/>
</dbReference>
<evidence type="ECO:0000259" key="1">
    <source>
        <dbReference type="SMART" id="SM00670"/>
    </source>
</evidence>
<dbReference type="Gene3D" id="3.40.50.1010">
    <property type="entry name" value="5'-nuclease"/>
    <property type="match status" value="1"/>
</dbReference>
<dbReference type="PANTHER" id="PTHR15696">
    <property type="entry name" value="SMG-7 SUPPRESSOR WITH MORPHOLOGICAL EFFECT ON GENITALIA PROTEIN 7"/>
    <property type="match status" value="1"/>
</dbReference>
<dbReference type="Gene3D" id="1.25.40.10">
    <property type="entry name" value="Tetratricopeptide repeat domain"/>
    <property type="match status" value="1"/>
</dbReference>
<evidence type="ECO:0000313" key="3">
    <source>
        <dbReference type="Proteomes" id="UP001212841"/>
    </source>
</evidence>
<name>A0AAD5SGQ0_9FUNG</name>
<dbReference type="CDD" id="cd09880">
    <property type="entry name" value="PIN_Smg5-6-like"/>
    <property type="match status" value="1"/>
</dbReference>
<feature type="domain" description="PIN" evidence="1">
    <location>
        <begin position="559"/>
        <end position="697"/>
    </location>
</feature>
<dbReference type="SMART" id="SM00670">
    <property type="entry name" value="PINc"/>
    <property type="match status" value="1"/>
</dbReference>
<dbReference type="Pfam" id="PF13638">
    <property type="entry name" value="PIN_4"/>
    <property type="match status" value="1"/>
</dbReference>
<comment type="caution">
    <text evidence="2">The sequence shown here is derived from an EMBL/GenBank/DDBJ whole genome shotgun (WGS) entry which is preliminary data.</text>
</comment>
<gene>
    <name evidence="2" type="ORF">HK097_003259</name>
</gene>
<dbReference type="GO" id="GO:0070034">
    <property type="term" value="F:telomerase RNA binding"/>
    <property type="evidence" value="ECO:0007669"/>
    <property type="project" value="TreeGrafter"/>
</dbReference>
<keyword evidence="3" id="KW-1185">Reference proteome</keyword>
<dbReference type="Proteomes" id="UP001212841">
    <property type="component" value="Unassembled WGS sequence"/>
</dbReference>
<dbReference type="InterPro" id="IPR045153">
    <property type="entry name" value="Est1/Ebs1-like"/>
</dbReference>
<reference evidence="2" key="1">
    <citation type="submission" date="2020-05" db="EMBL/GenBank/DDBJ databases">
        <title>Phylogenomic resolution of chytrid fungi.</title>
        <authorList>
            <person name="Stajich J.E."/>
            <person name="Amses K."/>
            <person name="Simmons R."/>
            <person name="Seto K."/>
            <person name="Myers J."/>
            <person name="Bonds A."/>
            <person name="Quandt C.A."/>
            <person name="Barry K."/>
            <person name="Liu P."/>
            <person name="Grigoriev I."/>
            <person name="Longcore J.E."/>
            <person name="James T.Y."/>
        </authorList>
    </citation>
    <scope>NUCLEOTIDE SEQUENCE</scope>
    <source>
        <strain evidence="2">JEL0318</strain>
    </source>
</reference>
<dbReference type="GO" id="GO:0004540">
    <property type="term" value="F:RNA nuclease activity"/>
    <property type="evidence" value="ECO:0007669"/>
    <property type="project" value="UniProtKB-ARBA"/>
</dbReference>
<dbReference type="GO" id="GO:0000184">
    <property type="term" value="P:nuclear-transcribed mRNA catabolic process, nonsense-mediated decay"/>
    <property type="evidence" value="ECO:0007669"/>
    <property type="project" value="TreeGrafter"/>
</dbReference>
<organism evidence="2 3">
    <name type="scientific">Rhizophlyctis rosea</name>
    <dbReference type="NCBI Taxonomy" id="64517"/>
    <lineage>
        <taxon>Eukaryota</taxon>
        <taxon>Fungi</taxon>
        <taxon>Fungi incertae sedis</taxon>
        <taxon>Chytridiomycota</taxon>
        <taxon>Chytridiomycota incertae sedis</taxon>
        <taxon>Chytridiomycetes</taxon>
        <taxon>Rhizophlyctidales</taxon>
        <taxon>Rhizophlyctidaceae</taxon>
        <taxon>Rhizophlyctis</taxon>
    </lineage>
</organism>
<dbReference type="GO" id="GO:0005697">
    <property type="term" value="C:telomerase holoenzyme complex"/>
    <property type="evidence" value="ECO:0007669"/>
    <property type="project" value="TreeGrafter"/>
</dbReference>
<accession>A0AAD5SGQ0</accession>
<dbReference type="SUPFAM" id="SSF88723">
    <property type="entry name" value="PIN domain-like"/>
    <property type="match status" value="1"/>
</dbReference>
<dbReference type="EMBL" id="JADGJD010000176">
    <property type="protein sequence ID" value="KAJ3053849.1"/>
    <property type="molecule type" value="Genomic_DNA"/>
</dbReference>
<protein>
    <recommendedName>
        <fullName evidence="1">PIN domain-containing protein</fullName>
    </recommendedName>
</protein>
<evidence type="ECO:0000313" key="2">
    <source>
        <dbReference type="EMBL" id="KAJ3053849.1"/>
    </source>
</evidence>
<dbReference type="InterPro" id="IPR018834">
    <property type="entry name" value="DNA/RNA-bd_Est1-type"/>
</dbReference>
<sequence length="716" mass="81287">MTVVEVQALKDRPFSHAALYSKIISYDQALGAKYDLESRLWKNAIYPAIDVLRQQSRNCLVLEKSVIEQWNSFLTEAIQVHEDIIQALERQSSKVKEPVPAWHRAVNHAGDLERYRQLYLQQKEEDRDWTATKARYKLSILLAPNNGLYYHQLAIIYVHEGHHLEALYSYLRSLTVKSPFVNSRDAMKLLFRSAAKNKSTKPDRQRFEQLFVKLQEMVFTKISLDQFIDIQAHFLRVFSSLVLKKGLPEYEWLQLAAINIANVSLLGAKEGTEVGFAEGVSLTLRVMEALLKGCLELVHGEDASEVQGDDVTGLVYVQIVCAWLTAMEEDVEALLGDKKLVSFWSSFVNLCNTLSKQYPEILSMTNMESFLLSDILPEDWHLRGFTPLKSIYGKLHFGKTQSSTSGLRSAVDGVLEVERQWVERAADAENEWRKRRLRRILFFAKMLAEKMSFLRYDSETGTFAYLKASVDEVDASLKALANLDEEEELEYEPYDFETKRSAIVDVIDVEGTDGDVADLMFRRQELHGSLSARQRTVVEGPQRARTVPSSAIKFKEGVTVLVFDTNFWLGKFEDVKKVVESGKWVVSVPLVVIAELDGLKKTTDPTRAAEAKTASSYLEAEFSANLDSRKRKKWLKLQTSQGNFLGSLMVRTENWNEGGGRMSNDDVVLKCCRILQKGKEGGWSEVVLFTDDRNLRLKARVEGVDVSGKIGDLGMV</sequence>
<dbReference type="GO" id="GO:0042162">
    <property type="term" value="F:telomeric DNA binding"/>
    <property type="evidence" value="ECO:0007669"/>
    <property type="project" value="TreeGrafter"/>
</dbReference>
<dbReference type="Pfam" id="PF10373">
    <property type="entry name" value="EST1_DNA_bind"/>
    <property type="match status" value="1"/>
</dbReference>